<accession>A0ABD2JD63</accession>
<dbReference type="AlphaFoldDB" id="A0ABD2JD63"/>
<dbReference type="EMBL" id="JBICBT010000998">
    <property type="protein sequence ID" value="KAL3088558.1"/>
    <property type="molecule type" value="Genomic_DNA"/>
</dbReference>
<evidence type="ECO:0000313" key="1">
    <source>
        <dbReference type="EMBL" id="KAL3088558.1"/>
    </source>
</evidence>
<protein>
    <submittedName>
        <fullName evidence="1">Uncharacterized protein</fullName>
    </submittedName>
</protein>
<sequence>MRGKRGPMAQFNLAKLDFGIAFGGHSPRHSPNLRSFGQLNSVQKSIKRRRVKISPAFYHSLMNSSPQRDSISEAREENYLWEAIATENFERTPQAEGKGRE</sequence>
<reference evidence="1 2" key="1">
    <citation type="submission" date="2024-10" db="EMBL/GenBank/DDBJ databases">
        <authorList>
            <person name="Kim D."/>
        </authorList>
    </citation>
    <scope>NUCLEOTIDE SEQUENCE [LARGE SCALE GENOMIC DNA]</scope>
    <source>
        <strain evidence="1">BH-2024</strain>
    </source>
</reference>
<dbReference type="Proteomes" id="UP001620626">
    <property type="component" value="Unassembled WGS sequence"/>
</dbReference>
<gene>
    <name evidence="1" type="ORF">niasHT_023176</name>
</gene>
<name>A0ABD2JD63_9BILA</name>
<proteinExistence type="predicted"/>
<evidence type="ECO:0000313" key="2">
    <source>
        <dbReference type="Proteomes" id="UP001620626"/>
    </source>
</evidence>
<comment type="caution">
    <text evidence="1">The sequence shown here is derived from an EMBL/GenBank/DDBJ whole genome shotgun (WGS) entry which is preliminary data.</text>
</comment>
<organism evidence="1 2">
    <name type="scientific">Heterodera trifolii</name>
    <dbReference type="NCBI Taxonomy" id="157864"/>
    <lineage>
        <taxon>Eukaryota</taxon>
        <taxon>Metazoa</taxon>
        <taxon>Ecdysozoa</taxon>
        <taxon>Nematoda</taxon>
        <taxon>Chromadorea</taxon>
        <taxon>Rhabditida</taxon>
        <taxon>Tylenchina</taxon>
        <taxon>Tylenchomorpha</taxon>
        <taxon>Tylenchoidea</taxon>
        <taxon>Heteroderidae</taxon>
        <taxon>Heteroderinae</taxon>
        <taxon>Heterodera</taxon>
    </lineage>
</organism>
<keyword evidence="2" id="KW-1185">Reference proteome</keyword>